<dbReference type="Proteomes" id="UP000582837">
    <property type="component" value="Unassembled WGS sequence"/>
</dbReference>
<accession>A0A841GZJ3</accession>
<dbReference type="EMBL" id="JACHIA010000007">
    <property type="protein sequence ID" value="MBB6071128.1"/>
    <property type="molecule type" value="Genomic_DNA"/>
</dbReference>
<dbReference type="AlphaFoldDB" id="A0A841GZJ3"/>
<comment type="caution">
    <text evidence="1">The sequence shown here is derived from an EMBL/GenBank/DDBJ whole genome shotgun (WGS) entry which is preliminary data.</text>
</comment>
<dbReference type="RefSeq" id="WP_170033740.1">
    <property type="nucleotide sequence ID" value="NZ_JABDTL010000001.1"/>
</dbReference>
<evidence type="ECO:0000313" key="1">
    <source>
        <dbReference type="EMBL" id="MBB6071128.1"/>
    </source>
</evidence>
<evidence type="ECO:0000313" key="2">
    <source>
        <dbReference type="Proteomes" id="UP000582837"/>
    </source>
</evidence>
<gene>
    <name evidence="1" type="ORF">HNQ61_002752</name>
</gene>
<sequence>MTDSGDTFSGTAEFEDDAAYGWWLNTHPDGFVLAVRTRSAPLMHRANCREIDRDEHPGRLKAKGARQVCAETKSALRAWVAREMPADGKLVARCPKCGP</sequence>
<keyword evidence="2" id="KW-1185">Reference proteome</keyword>
<proteinExistence type="predicted"/>
<reference evidence="1 2" key="1">
    <citation type="submission" date="2020-08" db="EMBL/GenBank/DDBJ databases">
        <title>Genomic Encyclopedia of Type Strains, Phase IV (KMG-IV): sequencing the most valuable type-strain genomes for metagenomic binning, comparative biology and taxonomic classification.</title>
        <authorList>
            <person name="Goeker M."/>
        </authorList>
    </citation>
    <scope>NUCLEOTIDE SEQUENCE [LARGE SCALE GENOMIC DNA]</scope>
    <source>
        <strain evidence="1 2">DSM 29007</strain>
    </source>
</reference>
<organism evidence="1 2">
    <name type="scientific">Longimicrobium terrae</name>
    <dbReference type="NCBI Taxonomy" id="1639882"/>
    <lineage>
        <taxon>Bacteria</taxon>
        <taxon>Pseudomonadati</taxon>
        <taxon>Gemmatimonadota</taxon>
        <taxon>Longimicrobiia</taxon>
        <taxon>Longimicrobiales</taxon>
        <taxon>Longimicrobiaceae</taxon>
        <taxon>Longimicrobium</taxon>
    </lineage>
</organism>
<protein>
    <submittedName>
        <fullName evidence="1">Uncharacterized protein</fullName>
    </submittedName>
</protein>
<name>A0A841GZJ3_9BACT</name>